<accession>A0ABQ3KJB6</accession>
<dbReference type="InterPro" id="IPR022536">
    <property type="entry name" value="EspC"/>
</dbReference>
<protein>
    <recommendedName>
        <fullName evidence="3">ESX-1 secretion-associated protein</fullName>
    </recommendedName>
</protein>
<organism evidence="1 2">
    <name type="scientific">Amycolatopsis bullii</name>
    <dbReference type="NCBI Taxonomy" id="941987"/>
    <lineage>
        <taxon>Bacteria</taxon>
        <taxon>Bacillati</taxon>
        <taxon>Actinomycetota</taxon>
        <taxon>Actinomycetes</taxon>
        <taxon>Pseudonocardiales</taxon>
        <taxon>Pseudonocardiaceae</taxon>
        <taxon>Amycolatopsis</taxon>
    </lineage>
</organism>
<dbReference type="EMBL" id="BNAW01000030">
    <property type="protein sequence ID" value="GHG30010.1"/>
    <property type="molecule type" value="Genomic_DNA"/>
</dbReference>
<proteinExistence type="predicted"/>
<dbReference type="RefSeq" id="WP_191314414.1">
    <property type="nucleotide sequence ID" value="NZ_BNAW01000030.1"/>
</dbReference>
<reference evidence="2" key="1">
    <citation type="journal article" date="2019" name="Int. J. Syst. Evol. Microbiol.">
        <title>The Global Catalogue of Microorganisms (GCM) 10K type strain sequencing project: providing services to taxonomists for standard genome sequencing and annotation.</title>
        <authorList>
            <consortium name="The Broad Institute Genomics Platform"/>
            <consortium name="The Broad Institute Genome Sequencing Center for Infectious Disease"/>
            <person name="Wu L."/>
            <person name="Ma J."/>
        </authorList>
    </citation>
    <scope>NUCLEOTIDE SEQUENCE [LARGE SCALE GENOMIC DNA]</scope>
    <source>
        <strain evidence="2">CGMCC 4.7680</strain>
    </source>
</reference>
<evidence type="ECO:0000313" key="2">
    <source>
        <dbReference type="Proteomes" id="UP000649955"/>
    </source>
</evidence>
<dbReference type="Proteomes" id="UP000649955">
    <property type="component" value="Unassembled WGS sequence"/>
</dbReference>
<comment type="caution">
    <text evidence="1">The sequence shown here is derived from an EMBL/GenBank/DDBJ whole genome shotgun (WGS) entry which is preliminary data.</text>
</comment>
<evidence type="ECO:0008006" key="3">
    <source>
        <dbReference type="Google" id="ProtNLM"/>
    </source>
</evidence>
<name>A0ABQ3KJB6_9PSEU</name>
<evidence type="ECO:0000313" key="1">
    <source>
        <dbReference type="EMBL" id="GHG30010.1"/>
    </source>
</evidence>
<sequence length="103" mass="11219">MPDGYQVDPDDLARHRGHVEALADELREAHSAARGVALPTEAYGRICQFFPSRLDPAEDKGVEALLAAVEGMTEVARSLGVSGARYGDTERKHTDAFRRGLAR</sequence>
<dbReference type="Pfam" id="PF10824">
    <property type="entry name" value="T7SS_ESX_EspC"/>
    <property type="match status" value="1"/>
</dbReference>
<gene>
    <name evidence="1" type="ORF">GCM10017567_57310</name>
</gene>
<keyword evidence="2" id="KW-1185">Reference proteome</keyword>